<gene>
    <name evidence="4" type="ORF">g.47753</name>
</gene>
<feature type="domain" description="BESS" evidence="3">
    <location>
        <begin position="42"/>
        <end position="81"/>
    </location>
</feature>
<evidence type="ECO:0000259" key="3">
    <source>
        <dbReference type="PROSITE" id="PS51031"/>
    </source>
</evidence>
<keyword evidence="1" id="KW-0539">Nucleus</keyword>
<comment type="subcellular location">
    <subcellularLocation>
        <location evidence="1">Nucleus</location>
    </subcellularLocation>
</comment>
<dbReference type="InterPro" id="IPR004210">
    <property type="entry name" value="BESS_motif"/>
</dbReference>
<dbReference type="Pfam" id="PF02944">
    <property type="entry name" value="BESS"/>
    <property type="match status" value="1"/>
</dbReference>
<feature type="region of interest" description="Disordered" evidence="2">
    <location>
        <begin position="168"/>
        <end position="202"/>
    </location>
</feature>
<evidence type="ECO:0000313" key="4">
    <source>
        <dbReference type="EMBL" id="MBY28737.1"/>
    </source>
</evidence>
<dbReference type="GO" id="GO:0003677">
    <property type="term" value="F:DNA binding"/>
    <property type="evidence" value="ECO:0007669"/>
    <property type="project" value="InterPro"/>
</dbReference>
<dbReference type="EMBL" id="GGMR01016118">
    <property type="protein sequence ID" value="MBY28737.1"/>
    <property type="molecule type" value="Transcribed_RNA"/>
</dbReference>
<name>A0A2S2PH42_SCHGA</name>
<accession>A0A2S2PH42</accession>
<reference evidence="4" key="1">
    <citation type="submission" date="2018-04" db="EMBL/GenBank/DDBJ databases">
        <title>Transcriptome of Schizaphis graminum biotype I.</title>
        <authorList>
            <person name="Scully E.D."/>
            <person name="Geib S.M."/>
            <person name="Palmer N.A."/>
            <person name="Koch K."/>
            <person name="Bradshaw J."/>
            <person name="Heng-Moss T."/>
            <person name="Sarath G."/>
        </authorList>
    </citation>
    <scope>NUCLEOTIDE SEQUENCE</scope>
</reference>
<dbReference type="PROSITE" id="PS51031">
    <property type="entry name" value="BESS"/>
    <property type="match status" value="1"/>
</dbReference>
<evidence type="ECO:0000256" key="2">
    <source>
        <dbReference type="SAM" id="MobiDB-lite"/>
    </source>
</evidence>
<sequence length="202" mass="23212">MDDIDEEKQQPRKKKKPLKTTPPSNFGSSLLKILENRKQTPEDPEKYFLLSLLPQIKSLTEDQKSMVYIEFLNAIQRVKHNTSAIPHFYPYTQINQPSSYFSQQHFSSPGYYHTNDSHNVPTAIINSTITSPPIIHEESSNFSQPSSPAINSTNKQNYHYDHFSHISSPVTQNVSTPTHHARHYKNNYPPPSSPYNNFNNTP</sequence>
<proteinExistence type="predicted"/>
<organism evidence="4">
    <name type="scientific">Schizaphis graminum</name>
    <name type="common">Green bug aphid</name>
    <dbReference type="NCBI Taxonomy" id="13262"/>
    <lineage>
        <taxon>Eukaryota</taxon>
        <taxon>Metazoa</taxon>
        <taxon>Ecdysozoa</taxon>
        <taxon>Arthropoda</taxon>
        <taxon>Hexapoda</taxon>
        <taxon>Insecta</taxon>
        <taxon>Pterygota</taxon>
        <taxon>Neoptera</taxon>
        <taxon>Paraneoptera</taxon>
        <taxon>Hemiptera</taxon>
        <taxon>Sternorrhyncha</taxon>
        <taxon>Aphidomorpha</taxon>
        <taxon>Aphidoidea</taxon>
        <taxon>Aphididae</taxon>
        <taxon>Aphidini</taxon>
        <taxon>Schizaphis</taxon>
    </lineage>
</organism>
<feature type="compositionally biased region" description="Polar residues" evidence="2">
    <location>
        <begin position="168"/>
        <end position="178"/>
    </location>
</feature>
<dbReference type="GO" id="GO:0005634">
    <property type="term" value="C:nucleus"/>
    <property type="evidence" value="ECO:0007669"/>
    <property type="project" value="UniProtKB-SubCell"/>
</dbReference>
<dbReference type="AlphaFoldDB" id="A0A2S2PH42"/>
<evidence type="ECO:0000256" key="1">
    <source>
        <dbReference type="PROSITE-ProRule" id="PRU00371"/>
    </source>
</evidence>
<protein>
    <recommendedName>
        <fullName evidence="3">BESS domain-containing protein</fullName>
    </recommendedName>
</protein>
<feature type="region of interest" description="Disordered" evidence="2">
    <location>
        <begin position="1"/>
        <end position="37"/>
    </location>
</feature>